<keyword evidence="3" id="KW-1185">Reference proteome</keyword>
<dbReference type="AlphaFoldDB" id="A0A8E2APQ5"/>
<name>A0A8E2APQ5_9APHY</name>
<proteinExistence type="predicted"/>
<keyword evidence="1" id="KW-0472">Membrane</keyword>
<keyword evidence="1" id="KW-1133">Transmembrane helix</keyword>
<evidence type="ECO:0000313" key="2">
    <source>
        <dbReference type="EMBL" id="OCH88371.1"/>
    </source>
</evidence>
<keyword evidence="1" id="KW-0812">Transmembrane</keyword>
<sequence>MQGLRGVPAGRKSGTLVSCPCYLLLPPTSPMQPSDGPPHVRLAPGPARTFNRRITASPWLIGAAYSPRLNAAALPFCDSQTLLHTTTSRLALDVYLHISPFSYHPLPRAFFTSRLVLFCPSVFYVLAVFAVGWWRVCYVVQVVVYSLLC</sequence>
<organism evidence="2 3">
    <name type="scientific">Obba rivulosa</name>
    <dbReference type="NCBI Taxonomy" id="1052685"/>
    <lineage>
        <taxon>Eukaryota</taxon>
        <taxon>Fungi</taxon>
        <taxon>Dikarya</taxon>
        <taxon>Basidiomycota</taxon>
        <taxon>Agaricomycotina</taxon>
        <taxon>Agaricomycetes</taxon>
        <taxon>Polyporales</taxon>
        <taxon>Gelatoporiaceae</taxon>
        <taxon>Obba</taxon>
    </lineage>
</organism>
<evidence type="ECO:0000256" key="1">
    <source>
        <dbReference type="SAM" id="Phobius"/>
    </source>
</evidence>
<feature type="transmembrane region" description="Helical" evidence="1">
    <location>
        <begin position="115"/>
        <end position="134"/>
    </location>
</feature>
<dbReference type="EMBL" id="KV722454">
    <property type="protein sequence ID" value="OCH88371.1"/>
    <property type="molecule type" value="Genomic_DNA"/>
</dbReference>
<reference evidence="2 3" key="1">
    <citation type="submission" date="2016-07" db="EMBL/GenBank/DDBJ databases">
        <title>Draft genome of the white-rot fungus Obba rivulosa 3A-2.</title>
        <authorList>
            <consortium name="DOE Joint Genome Institute"/>
            <person name="Miettinen O."/>
            <person name="Riley R."/>
            <person name="Acob R."/>
            <person name="Barry K."/>
            <person name="Cullen D."/>
            <person name="De Vries R."/>
            <person name="Hainaut M."/>
            <person name="Hatakka A."/>
            <person name="Henrissat B."/>
            <person name="Hilden K."/>
            <person name="Kuo R."/>
            <person name="Labutti K."/>
            <person name="Lipzen A."/>
            <person name="Makela M.R."/>
            <person name="Sandor L."/>
            <person name="Spatafora J.W."/>
            <person name="Grigoriev I.V."/>
            <person name="Hibbett D.S."/>
        </authorList>
    </citation>
    <scope>NUCLEOTIDE SEQUENCE [LARGE SCALE GENOMIC DNA]</scope>
    <source>
        <strain evidence="2 3">3A-2</strain>
    </source>
</reference>
<dbReference type="Proteomes" id="UP000250043">
    <property type="component" value="Unassembled WGS sequence"/>
</dbReference>
<accession>A0A8E2APQ5</accession>
<evidence type="ECO:0000313" key="3">
    <source>
        <dbReference type="Proteomes" id="UP000250043"/>
    </source>
</evidence>
<protein>
    <submittedName>
        <fullName evidence="2">Uncharacterized protein</fullName>
    </submittedName>
</protein>
<gene>
    <name evidence="2" type="ORF">OBBRIDRAFT_89952</name>
</gene>